<evidence type="ECO:0000313" key="2">
    <source>
        <dbReference type="EMBL" id="KAF1024182.1"/>
    </source>
</evidence>
<dbReference type="SUPFAM" id="SSF54909">
    <property type="entry name" value="Dimeric alpha+beta barrel"/>
    <property type="match status" value="1"/>
</dbReference>
<proteinExistence type="predicted"/>
<dbReference type="PROSITE" id="PS51725">
    <property type="entry name" value="ABM"/>
    <property type="match status" value="1"/>
</dbReference>
<sequence>MFSSGFYITAELKIIDENKISETLEALQSLCTMTLQQESGCTIFQLHQCQQEPTRLLLWERFDSEQAYLAHFTQTYTQQYLARNLTEVVQHFVSDCVL</sequence>
<reference evidence="3" key="1">
    <citation type="journal article" date="2020" name="MBio">
        <title>Horizontal gene transfer to a defensive symbiont with a reduced genome amongst a multipartite beetle microbiome.</title>
        <authorList>
            <person name="Waterworth S.C."/>
            <person name="Florez L.V."/>
            <person name="Rees E.R."/>
            <person name="Hertweck C."/>
            <person name="Kaltenpoth M."/>
            <person name="Kwan J.C."/>
        </authorList>
    </citation>
    <scope>NUCLEOTIDE SEQUENCE [LARGE SCALE GENOMIC DNA]</scope>
</reference>
<dbReference type="AlphaFoldDB" id="A0A833PFC6"/>
<evidence type="ECO:0000259" key="1">
    <source>
        <dbReference type="PROSITE" id="PS51725"/>
    </source>
</evidence>
<gene>
    <name evidence="2" type="primary">yjcS</name>
    <name evidence="2" type="ORF">GAK29_02749</name>
</gene>
<dbReference type="EMBL" id="WNDP01000069">
    <property type="protein sequence ID" value="KAF1024182.1"/>
    <property type="molecule type" value="Genomic_DNA"/>
</dbReference>
<dbReference type="InterPro" id="IPR007138">
    <property type="entry name" value="ABM_dom"/>
</dbReference>
<dbReference type="Proteomes" id="UP000490535">
    <property type="component" value="Unassembled WGS sequence"/>
</dbReference>
<dbReference type="InterPro" id="IPR011008">
    <property type="entry name" value="Dimeric_a/b-barrel"/>
</dbReference>
<dbReference type="Gene3D" id="3.30.70.100">
    <property type="match status" value="1"/>
</dbReference>
<dbReference type="Pfam" id="PF03992">
    <property type="entry name" value="ABM"/>
    <property type="match status" value="1"/>
</dbReference>
<comment type="caution">
    <text evidence="2">The sequence shown here is derived from an EMBL/GenBank/DDBJ whole genome shotgun (WGS) entry which is preliminary data.</text>
</comment>
<feature type="domain" description="ABM" evidence="1">
    <location>
        <begin position="6"/>
        <end position="98"/>
    </location>
</feature>
<protein>
    <recommendedName>
        <fullName evidence="1">ABM domain-containing protein</fullName>
    </recommendedName>
</protein>
<evidence type="ECO:0000313" key="3">
    <source>
        <dbReference type="Proteomes" id="UP000490535"/>
    </source>
</evidence>
<name>A0A833PFC6_ACIBZ</name>
<organism evidence="2 3">
    <name type="scientific">Acinetobacter bereziniae</name>
    <name type="common">Acinetobacter genomosp. 10</name>
    <dbReference type="NCBI Taxonomy" id="106648"/>
    <lineage>
        <taxon>Bacteria</taxon>
        <taxon>Pseudomonadati</taxon>
        <taxon>Pseudomonadota</taxon>
        <taxon>Gammaproteobacteria</taxon>
        <taxon>Moraxellales</taxon>
        <taxon>Moraxellaceae</taxon>
        <taxon>Acinetobacter</taxon>
    </lineage>
</organism>
<accession>A0A833PFC6</accession>